<dbReference type="InParanoid" id="L5KHG2"/>
<accession>L5KHG2</accession>
<feature type="compositionally biased region" description="Low complexity" evidence="1">
    <location>
        <begin position="71"/>
        <end position="80"/>
    </location>
</feature>
<proteinExistence type="predicted"/>
<protein>
    <submittedName>
        <fullName evidence="2">Uncharacterized protein</fullName>
    </submittedName>
</protein>
<dbReference type="AlphaFoldDB" id="L5KHG2"/>
<evidence type="ECO:0000256" key="1">
    <source>
        <dbReference type="SAM" id="MobiDB-lite"/>
    </source>
</evidence>
<organism evidence="2 3">
    <name type="scientific">Pteropus alecto</name>
    <name type="common">Black flying fox</name>
    <dbReference type="NCBI Taxonomy" id="9402"/>
    <lineage>
        <taxon>Eukaryota</taxon>
        <taxon>Metazoa</taxon>
        <taxon>Chordata</taxon>
        <taxon>Craniata</taxon>
        <taxon>Vertebrata</taxon>
        <taxon>Euteleostomi</taxon>
        <taxon>Mammalia</taxon>
        <taxon>Eutheria</taxon>
        <taxon>Laurasiatheria</taxon>
        <taxon>Chiroptera</taxon>
        <taxon>Yinpterochiroptera</taxon>
        <taxon>Pteropodoidea</taxon>
        <taxon>Pteropodidae</taxon>
        <taxon>Pteropodinae</taxon>
        <taxon>Pteropus</taxon>
    </lineage>
</organism>
<feature type="compositionally biased region" description="Basic and acidic residues" evidence="1">
    <location>
        <begin position="86"/>
        <end position="95"/>
    </location>
</feature>
<dbReference type="Proteomes" id="UP000010552">
    <property type="component" value="Unassembled WGS sequence"/>
</dbReference>
<gene>
    <name evidence="2" type="ORF">PAL_GLEAN10020355</name>
</gene>
<sequence length="95" mass="10833">MGPSALRPWRVPWKALQRCHTLQELDPKSSWVHRRLGSLLLENVSKLKVSKRALTVHGLPHRIQIRRRSGRPGPRAAIARHGGGQGRREKVLTRN</sequence>
<evidence type="ECO:0000313" key="2">
    <source>
        <dbReference type="EMBL" id="ELK11010.1"/>
    </source>
</evidence>
<dbReference type="EMBL" id="KB030714">
    <property type="protein sequence ID" value="ELK11010.1"/>
    <property type="molecule type" value="Genomic_DNA"/>
</dbReference>
<evidence type="ECO:0000313" key="3">
    <source>
        <dbReference type="Proteomes" id="UP000010552"/>
    </source>
</evidence>
<keyword evidence="3" id="KW-1185">Reference proteome</keyword>
<name>L5KHG2_PTEAL</name>
<reference evidence="3" key="1">
    <citation type="journal article" date="2013" name="Science">
        <title>Comparative analysis of bat genomes provides insight into the evolution of flight and immunity.</title>
        <authorList>
            <person name="Zhang G."/>
            <person name="Cowled C."/>
            <person name="Shi Z."/>
            <person name="Huang Z."/>
            <person name="Bishop-Lilly K.A."/>
            <person name="Fang X."/>
            <person name="Wynne J.W."/>
            <person name="Xiong Z."/>
            <person name="Baker M.L."/>
            <person name="Zhao W."/>
            <person name="Tachedjian M."/>
            <person name="Zhu Y."/>
            <person name="Zhou P."/>
            <person name="Jiang X."/>
            <person name="Ng J."/>
            <person name="Yang L."/>
            <person name="Wu L."/>
            <person name="Xiao J."/>
            <person name="Feng Y."/>
            <person name="Chen Y."/>
            <person name="Sun X."/>
            <person name="Zhang Y."/>
            <person name="Marsh G.A."/>
            <person name="Crameri G."/>
            <person name="Broder C.C."/>
            <person name="Frey K.G."/>
            <person name="Wang L.F."/>
            <person name="Wang J."/>
        </authorList>
    </citation>
    <scope>NUCLEOTIDE SEQUENCE [LARGE SCALE GENOMIC DNA]</scope>
</reference>
<feature type="region of interest" description="Disordered" evidence="1">
    <location>
        <begin position="68"/>
        <end position="95"/>
    </location>
</feature>